<dbReference type="STRING" id="1306861.A0A4U6XD03"/>
<dbReference type="InterPro" id="IPR019734">
    <property type="entry name" value="TPR_rpt"/>
</dbReference>
<dbReference type="PROSITE" id="PS50005">
    <property type="entry name" value="TPR"/>
    <property type="match status" value="1"/>
</dbReference>
<organism evidence="9 10">
    <name type="scientific">Colletotrichum tanaceti</name>
    <dbReference type="NCBI Taxonomy" id="1306861"/>
    <lineage>
        <taxon>Eukaryota</taxon>
        <taxon>Fungi</taxon>
        <taxon>Dikarya</taxon>
        <taxon>Ascomycota</taxon>
        <taxon>Pezizomycotina</taxon>
        <taxon>Sordariomycetes</taxon>
        <taxon>Hypocreomycetidae</taxon>
        <taxon>Glomerellales</taxon>
        <taxon>Glomerellaceae</taxon>
        <taxon>Colletotrichum</taxon>
        <taxon>Colletotrichum destructivum species complex</taxon>
    </lineage>
</organism>
<feature type="compositionally biased region" description="Basic and acidic residues" evidence="7">
    <location>
        <begin position="568"/>
        <end position="577"/>
    </location>
</feature>
<feature type="active site" description="Charge relay system" evidence="6">
    <location>
        <position position="718"/>
    </location>
</feature>
<dbReference type="InterPro" id="IPR000209">
    <property type="entry name" value="Peptidase_S8/S53_dom"/>
</dbReference>
<dbReference type="InterPro" id="IPR011990">
    <property type="entry name" value="TPR-like_helical_dom_sf"/>
</dbReference>
<feature type="compositionally biased region" description="Basic and acidic residues" evidence="7">
    <location>
        <begin position="56"/>
        <end position="65"/>
    </location>
</feature>
<gene>
    <name evidence="9" type="ORF">CTA1_2364</name>
</gene>
<feature type="repeat" description="TPR" evidence="5">
    <location>
        <begin position="186"/>
        <end position="219"/>
    </location>
</feature>
<feature type="region of interest" description="Disordered" evidence="7">
    <location>
        <begin position="556"/>
        <end position="584"/>
    </location>
</feature>
<dbReference type="CDD" id="cd00306">
    <property type="entry name" value="Peptidases_S8_S53"/>
    <property type="match status" value="1"/>
</dbReference>
<dbReference type="SUPFAM" id="SSF52743">
    <property type="entry name" value="Subtilisin-like"/>
    <property type="match status" value="1"/>
</dbReference>
<keyword evidence="5" id="KW-0802">TPR repeat</keyword>
<evidence type="ECO:0000256" key="4">
    <source>
        <dbReference type="ARBA" id="ARBA00022825"/>
    </source>
</evidence>
<name>A0A4U6XD03_9PEZI</name>
<feature type="compositionally biased region" description="Polar residues" evidence="7">
    <location>
        <begin position="25"/>
        <end position="54"/>
    </location>
</feature>
<accession>A0A4U6XD03</accession>
<sequence length="995" mass="113930">MWPTRAGNGDTQQPLFVKHHDRHGQASSSNQPGPYINGSTFYTGSRNEYGSSTDISEDHMLRGRSAEPTLRASAGQSAPFLNTSDEGDTNVKPHRSIKPEEKGPQAVGNSGSQQMPAASTPVATDHNPEHSSLENRANLSLRDFNRAIGEAAEMKGTDPRRAAELILDAMLWDVGKKLPRDNFGFVVAWHHLGECYFLMKDYGEAERFYRQVFQARRSQKPPDSFQILRARQDLAASLIGIAIEEETRDAERSEQLYFEALSFAVENMNEEANDIRGEDIDDVLHCTNALLKTRDRKPSELAELNRTRVRALVRIDDDMDDEELLGMQYHGIVAFKQFTADMEDRESGYEVYDTVQSRIREYGAQDPEQAATAVCIGDEVEDEWRKATGLLARKRWRRCLEQVRAEVRRDVLPKKKETRDKWHLICRRLVVKERWKRALSGAAKTARRNITSRRRLVIDQWNSLVQEALQRNKDEEENRKKEAERKRFEEEERKRTMDEEQKTLEQKEEKRKREIEEKQMAEEEERKRLEEEEKKKKRRDGETRLKRLDEEREQKIREKEFEDEPRQEEEHARKREGEAEEEEALKREMNMQQDLDIQQGIGRTDTGYSEWSEPETPMHLDTEPAFFDSETVLSSTQNSERWMRDFIRSRNAILSPRHDKNMERVRVTIIDTGLDRTHPFVVKRRWQESRQAANKTVALFQDFVTENPSAEAVDEDGHGTFIAGIVLQLAPLVELSIARVATTRASLMKDPDAEDKVTKAIIHAITEWDTDIISMSFGFRTCKTQQFRAAISRANWENKILFAAAGNFGNSKANVSFPARFPGVFKIFATDHQGGKCSFSPSPDLEKSYCFSILGHDVMSIWPEALAAGEKDGGETPPPPRVVDSKGKRYPGLWVTMSGTSFATPIAASVVAILYQFYDANKAEIDLEPGLDFKTGDAVRAILLKMSMAPTADQHNYLNPWVGRDNYFNFSGEEKSGPVSFFAQMLRLCLGAWVK</sequence>
<keyword evidence="4 6" id="KW-0720">Serine protease</keyword>
<dbReference type="InterPro" id="IPR015500">
    <property type="entry name" value="Peptidase_S8_subtilisin-rel"/>
</dbReference>
<evidence type="ECO:0000313" key="10">
    <source>
        <dbReference type="Proteomes" id="UP000310108"/>
    </source>
</evidence>
<feature type="region of interest" description="Disordered" evidence="7">
    <location>
        <begin position="471"/>
        <end position="541"/>
    </location>
</feature>
<comment type="similarity">
    <text evidence="1 6">Belongs to the peptidase S8 family.</text>
</comment>
<evidence type="ECO:0000256" key="6">
    <source>
        <dbReference type="PROSITE-ProRule" id="PRU01240"/>
    </source>
</evidence>
<evidence type="ECO:0000256" key="3">
    <source>
        <dbReference type="ARBA" id="ARBA00022801"/>
    </source>
</evidence>
<dbReference type="PANTHER" id="PTHR43806">
    <property type="entry name" value="PEPTIDASE S8"/>
    <property type="match status" value="1"/>
</dbReference>
<dbReference type="PRINTS" id="PR00723">
    <property type="entry name" value="SUBTILISIN"/>
</dbReference>
<evidence type="ECO:0000256" key="2">
    <source>
        <dbReference type="ARBA" id="ARBA00022670"/>
    </source>
</evidence>
<dbReference type="SUPFAM" id="SSF48452">
    <property type="entry name" value="TPR-like"/>
    <property type="match status" value="1"/>
</dbReference>
<dbReference type="InterPro" id="IPR050131">
    <property type="entry name" value="Peptidase_S8_subtilisin-like"/>
</dbReference>
<feature type="domain" description="Peptidase S8/S53" evidence="8">
    <location>
        <begin position="665"/>
        <end position="927"/>
    </location>
</feature>
<dbReference type="AlphaFoldDB" id="A0A4U6XD03"/>
<dbReference type="Gene3D" id="3.40.50.200">
    <property type="entry name" value="Peptidase S8/S53 domain"/>
    <property type="match status" value="1"/>
</dbReference>
<dbReference type="InterPro" id="IPR036852">
    <property type="entry name" value="Peptidase_S8/S53_dom_sf"/>
</dbReference>
<keyword evidence="10" id="KW-1185">Reference proteome</keyword>
<evidence type="ECO:0000313" key="9">
    <source>
        <dbReference type="EMBL" id="TKW53304.1"/>
    </source>
</evidence>
<feature type="compositionally biased region" description="Polar residues" evidence="7">
    <location>
        <begin position="107"/>
        <end position="117"/>
    </location>
</feature>
<dbReference type="Pfam" id="PF00082">
    <property type="entry name" value="Peptidase_S8"/>
    <property type="match status" value="1"/>
</dbReference>
<keyword evidence="2 6" id="KW-0645">Protease</keyword>
<dbReference type="PROSITE" id="PS51892">
    <property type="entry name" value="SUBTILASE"/>
    <property type="match status" value="1"/>
</dbReference>
<evidence type="ECO:0000256" key="7">
    <source>
        <dbReference type="SAM" id="MobiDB-lite"/>
    </source>
</evidence>
<dbReference type="GO" id="GO:0004252">
    <property type="term" value="F:serine-type endopeptidase activity"/>
    <property type="evidence" value="ECO:0007669"/>
    <property type="project" value="UniProtKB-UniRule"/>
</dbReference>
<evidence type="ECO:0000256" key="5">
    <source>
        <dbReference type="PROSITE-ProRule" id="PRU00339"/>
    </source>
</evidence>
<evidence type="ECO:0000259" key="8">
    <source>
        <dbReference type="Pfam" id="PF00082"/>
    </source>
</evidence>
<protein>
    <submittedName>
        <fullName evidence="9">Thermostable alkaline protease</fullName>
    </submittedName>
</protein>
<dbReference type="PANTHER" id="PTHR43806:SF11">
    <property type="entry name" value="CEREVISIN-RELATED"/>
    <property type="match status" value="1"/>
</dbReference>
<dbReference type="GO" id="GO:0006508">
    <property type="term" value="P:proteolysis"/>
    <property type="evidence" value="ECO:0007669"/>
    <property type="project" value="UniProtKB-KW"/>
</dbReference>
<keyword evidence="3 6" id="KW-0378">Hydrolase</keyword>
<feature type="active site" description="Charge relay system" evidence="6">
    <location>
        <position position="901"/>
    </location>
</feature>
<feature type="compositionally biased region" description="Polar residues" evidence="7">
    <location>
        <begin position="74"/>
        <end position="84"/>
    </location>
</feature>
<proteinExistence type="inferred from homology"/>
<evidence type="ECO:0000256" key="1">
    <source>
        <dbReference type="ARBA" id="ARBA00011073"/>
    </source>
</evidence>
<dbReference type="SMART" id="SM00028">
    <property type="entry name" value="TPR"/>
    <property type="match status" value="1"/>
</dbReference>
<dbReference type="Gene3D" id="1.25.40.10">
    <property type="entry name" value="Tetratricopeptide repeat domain"/>
    <property type="match status" value="1"/>
</dbReference>
<reference evidence="9 10" key="1">
    <citation type="journal article" date="2019" name="PLoS ONE">
        <title>Comparative genome analysis indicates high evolutionary potential of pathogenicity genes in Colletotrichum tanaceti.</title>
        <authorList>
            <person name="Lelwala R.V."/>
            <person name="Korhonen P.K."/>
            <person name="Young N.D."/>
            <person name="Scott J.B."/>
            <person name="Ades P.A."/>
            <person name="Gasser R.B."/>
            <person name="Taylor P.W.J."/>
        </authorList>
    </citation>
    <scope>NUCLEOTIDE SEQUENCE [LARGE SCALE GENOMIC DNA]</scope>
    <source>
        <strain evidence="9">BRIP57314</strain>
    </source>
</reference>
<comment type="caution">
    <text evidence="9">The sequence shown here is derived from an EMBL/GenBank/DDBJ whole genome shotgun (WGS) entry which is preliminary data.</text>
</comment>
<dbReference type="Proteomes" id="UP000310108">
    <property type="component" value="Unassembled WGS sequence"/>
</dbReference>
<feature type="region of interest" description="Disordered" evidence="7">
    <location>
        <begin position="19"/>
        <end position="138"/>
    </location>
</feature>
<feature type="active site" description="Charge relay system" evidence="6">
    <location>
        <position position="671"/>
    </location>
</feature>
<dbReference type="EMBL" id="PJEX01000192">
    <property type="protein sequence ID" value="TKW53304.1"/>
    <property type="molecule type" value="Genomic_DNA"/>
</dbReference>
<dbReference type="OrthoDB" id="206201at2759"/>